<dbReference type="OrthoDB" id="4326235at2"/>
<proteinExistence type="predicted"/>
<dbReference type="Proteomes" id="UP000052982">
    <property type="component" value="Unassembled WGS sequence"/>
</dbReference>
<evidence type="ECO:0000313" key="2">
    <source>
        <dbReference type="Proteomes" id="UP000052982"/>
    </source>
</evidence>
<sequence length="113" mass="12066">MAGGGQQSSAQSTRNGIQALEAAHNGVTRCRQDVDATRGNLSTAYQGSDGGQFGQLLRMWDEQCGVIQKNLQDMVDALELSLKQHQQTQNAAGEAVIRARTAADFAFQQLTGA</sequence>
<dbReference type="Gene3D" id="1.10.287.1060">
    <property type="entry name" value="ESAT-6-like"/>
    <property type="match status" value="1"/>
</dbReference>
<accession>A0A101SKC4</accession>
<dbReference type="RefSeq" id="WP_055631363.1">
    <property type="nucleotide sequence ID" value="NZ_JBIRRP010000026.1"/>
</dbReference>
<evidence type="ECO:0000313" key="1">
    <source>
        <dbReference type="EMBL" id="KUN75580.1"/>
    </source>
</evidence>
<dbReference type="EMBL" id="LMWW01000075">
    <property type="protein sequence ID" value="KUN75580.1"/>
    <property type="molecule type" value="Genomic_DNA"/>
</dbReference>
<dbReference type="AlphaFoldDB" id="A0A101SKC4"/>
<name>A0A101SKC4_9ACTN</name>
<protein>
    <submittedName>
        <fullName evidence="1">Uncharacterized protein</fullName>
    </submittedName>
</protein>
<gene>
    <name evidence="1" type="ORF">AQJ64_41715</name>
</gene>
<comment type="caution">
    <text evidence="1">The sequence shown here is derived from an EMBL/GenBank/DDBJ whole genome shotgun (WGS) entry which is preliminary data.</text>
</comment>
<reference evidence="1 2" key="1">
    <citation type="submission" date="2015-10" db="EMBL/GenBank/DDBJ databases">
        <title>Draft genome sequence of Streptomyces griseoruber DSM 40281, type strain for the species Streptomyces griseoruber.</title>
        <authorList>
            <person name="Ruckert C."/>
            <person name="Winkler A."/>
            <person name="Kalinowski J."/>
            <person name="Kampfer P."/>
            <person name="Glaeser S."/>
        </authorList>
    </citation>
    <scope>NUCLEOTIDE SEQUENCE [LARGE SCALE GENOMIC DNA]</scope>
    <source>
        <strain evidence="1 2">DSM 40281</strain>
    </source>
</reference>
<keyword evidence="2" id="KW-1185">Reference proteome</keyword>
<organism evidence="1 2">
    <name type="scientific">Streptomyces griseoruber</name>
    <dbReference type="NCBI Taxonomy" id="1943"/>
    <lineage>
        <taxon>Bacteria</taxon>
        <taxon>Bacillati</taxon>
        <taxon>Actinomycetota</taxon>
        <taxon>Actinomycetes</taxon>
        <taxon>Kitasatosporales</taxon>
        <taxon>Streptomycetaceae</taxon>
        <taxon>Streptomyces</taxon>
    </lineage>
</organism>